<sequence length="123" mass="12808">MPDLQAVVDRLGQLSEEELATAVARTAAEFAAAEGHPDPIAGYPLPTASLPGRHATPGSETAAALTALLAAYIDPALAPVGRLMDVPPEVAARALALAHGRDRPRRPGWVKPTRRPAQQPRGA</sequence>
<feature type="region of interest" description="Disordered" evidence="1">
    <location>
        <begin position="97"/>
        <end position="123"/>
    </location>
</feature>
<dbReference type="Proteomes" id="UP001596025">
    <property type="component" value="Unassembled WGS sequence"/>
</dbReference>
<name>A0ABV9LMK9_9ACTN</name>
<feature type="compositionally biased region" description="Basic residues" evidence="1">
    <location>
        <begin position="102"/>
        <end position="114"/>
    </location>
</feature>
<keyword evidence="3" id="KW-1185">Reference proteome</keyword>
<dbReference type="EMBL" id="JBHSGR010000016">
    <property type="protein sequence ID" value="MFC4694655.1"/>
    <property type="molecule type" value="Genomic_DNA"/>
</dbReference>
<reference evidence="3" key="1">
    <citation type="journal article" date="2019" name="Int. J. Syst. Evol. Microbiol.">
        <title>The Global Catalogue of Microorganisms (GCM) 10K type strain sequencing project: providing services to taxonomists for standard genome sequencing and annotation.</title>
        <authorList>
            <consortium name="The Broad Institute Genomics Platform"/>
            <consortium name="The Broad Institute Genome Sequencing Center for Infectious Disease"/>
            <person name="Wu L."/>
            <person name="Ma J."/>
        </authorList>
    </citation>
    <scope>NUCLEOTIDE SEQUENCE [LARGE SCALE GENOMIC DNA]</scope>
    <source>
        <strain evidence="3">CCUG 62763</strain>
    </source>
</reference>
<organism evidence="2 3">
    <name type="scientific">Geodermatophilus arenarius</name>
    <dbReference type="NCBI Taxonomy" id="1137990"/>
    <lineage>
        <taxon>Bacteria</taxon>
        <taxon>Bacillati</taxon>
        <taxon>Actinomycetota</taxon>
        <taxon>Actinomycetes</taxon>
        <taxon>Geodermatophilales</taxon>
        <taxon>Geodermatophilaceae</taxon>
        <taxon>Geodermatophilus</taxon>
    </lineage>
</organism>
<evidence type="ECO:0000313" key="3">
    <source>
        <dbReference type="Proteomes" id="UP001596025"/>
    </source>
</evidence>
<evidence type="ECO:0000256" key="1">
    <source>
        <dbReference type="SAM" id="MobiDB-lite"/>
    </source>
</evidence>
<proteinExistence type="predicted"/>
<accession>A0ABV9LMK9</accession>
<gene>
    <name evidence="2" type="ORF">ACFO3M_14745</name>
</gene>
<dbReference type="RefSeq" id="WP_387990095.1">
    <property type="nucleotide sequence ID" value="NZ_JBHSGR010000016.1"/>
</dbReference>
<protein>
    <submittedName>
        <fullName evidence="2">Uncharacterized protein</fullName>
    </submittedName>
</protein>
<evidence type="ECO:0000313" key="2">
    <source>
        <dbReference type="EMBL" id="MFC4694655.1"/>
    </source>
</evidence>
<comment type="caution">
    <text evidence="2">The sequence shown here is derived from an EMBL/GenBank/DDBJ whole genome shotgun (WGS) entry which is preliminary data.</text>
</comment>